<dbReference type="PROSITE" id="PS00470">
    <property type="entry name" value="IDH_IMDH"/>
    <property type="match status" value="1"/>
</dbReference>
<keyword evidence="9 14" id="KW-0521">NADP</keyword>
<protein>
    <recommendedName>
        <fullName evidence="4 14">Isocitrate dehydrogenase [NADP]</fullName>
        <ecNumber evidence="3 14">1.1.1.42</ecNumber>
    </recommendedName>
</protein>
<evidence type="ECO:0000256" key="14">
    <source>
        <dbReference type="RuleBase" id="RU004446"/>
    </source>
</evidence>
<keyword evidence="11 14" id="KW-0464">Manganese</keyword>
<dbReference type="Pfam" id="PF00180">
    <property type="entry name" value="Iso_dh"/>
    <property type="match status" value="1"/>
</dbReference>
<evidence type="ECO:0000256" key="3">
    <source>
        <dbReference type="ARBA" id="ARBA00013013"/>
    </source>
</evidence>
<dbReference type="EC" id="1.1.1.42" evidence="3 14"/>
<dbReference type="SMART" id="SM01329">
    <property type="entry name" value="Iso_dh"/>
    <property type="match status" value="1"/>
</dbReference>
<evidence type="ECO:0000256" key="1">
    <source>
        <dbReference type="ARBA" id="ARBA00007769"/>
    </source>
</evidence>
<organism evidence="16 17">
    <name type="scientific">Alicyclobacillus dauci</name>
    <dbReference type="NCBI Taxonomy" id="1475485"/>
    <lineage>
        <taxon>Bacteria</taxon>
        <taxon>Bacillati</taxon>
        <taxon>Bacillota</taxon>
        <taxon>Bacilli</taxon>
        <taxon>Bacillales</taxon>
        <taxon>Alicyclobacillaceae</taxon>
        <taxon>Alicyclobacillus</taxon>
    </lineage>
</organism>
<evidence type="ECO:0000256" key="9">
    <source>
        <dbReference type="ARBA" id="ARBA00022857"/>
    </source>
</evidence>
<evidence type="ECO:0000256" key="5">
    <source>
        <dbReference type="ARBA" id="ARBA00022435"/>
    </source>
</evidence>
<keyword evidence="6 14" id="KW-0816">Tricarboxylic acid cycle</keyword>
<dbReference type="InterPro" id="IPR019818">
    <property type="entry name" value="IsoCit/isopropylmalate_DH_CS"/>
</dbReference>
<feature type="domain" description="Isopropylmalate dehydrogenase-like" evidence="15">
    <location>
        <begin position="30"/>
        <end position="427"/>
    </location>
</feature>
<evidence type="ECO:0000256" key="12">
    <source>
        <dbReference type="ARBA" id="ARBA00023554"/>
    </source>
</evidence>
<comment type="subunit">
    <text evidence="2">Homodimer.</text>
</comment>
<dbReference type="Proteomes" id="UP001164803">
    <property type="component" value="Chromosome"/>
</dbReference>
<comment type="cofactor">
    <cofactor evidence="14">
        <name>Mg(2+)</name>
        <dbReference type="ChEBI" id="CHEBI:18420"/>
    </cofactor>
    <cofactor evidence="14">
        <name>Mn(2+)</name>
        <dbReference type="ChEBI" id="CHEBI:29035"/>
    </cofactor>
</comment>
<evidence type="ECO:0000256" key="4">
    <source>
        <dbReference type="ARBA" id="ARBA00019562"/>
    </source>
</evidence>
<evidence type="ECO:0000256" key="2">
    <source>
        <dbReference type="ARBA" id="ARBA00011738"/>
    </source>
</evidence>
<evidence type="ECO:0000256" key="13">
    <source>
        <dbReference type="ARBA" id="ARBA00046127"/>
    </source>
</evidence>
<reference evidence="16" key="1">
    <citation type="submission" date="2022-08" db="EMBL/GenBank/DDBJ databases">
        <title>Alicyclobacillus dauci DSM2870, complete genome.</title>
        <authorList>
            <person name="Wang Q."/>
            <person name="Cai R."/>
            <person name="Wang Z."/>
        </authorList>
    </citation>
    <scope>NUCLEOTIDE SEQUENCE</scope>
    <source>
        <strain evidence="16">DSM 28700</strain>
    </source>
</reference>
<dbReference type="RefSeq" id="WP_268045482.1">
    <property type="nucleotide sequence ID" value="NZ_CP104064.1"/>
</dbReference>
<evidence type="ECO:0000256" key="6">
    <source>
        <dbReference type="ARBA" id="ARBA00022532"/>
    </source>
</evidence>
<comment type="function">
    <text evidence="13">Catalyzes the oxidative decarboxylation of isocitrate to 2-oxoglutarate and carbon dioxide with the concomitant reduction of NADP(+).</text>
</comment>
<dbReference type="InterPro" id="IPR024084">
    <property type="entry name" value="IsoPropMal-DH-like_dom"/>
</dbReference>
<dbReference type="PANTHER" id="PTHR43504">
    <property type="entry name" value="ISOCITRATE DEHYDROGENASE [NADP]"/>
    <property type="match status" value="1"/>
</dbReference>
<name>A0ABY6Z5M0_9BACL</name>
<dbReference type="PANTHER" id="PTHR43504:SF1">
    <property type="entry name" value="ISOCITRATE DEHYDROGENASE [NADP]"/>
    <property type="match status" value="1"/>
</dbReference>
<evidence type="ECO:0000256" key="11">
    <source>
        <dbReference type="ARBA" id="ARBA00023211"/>
    </source>
</evidence>
<dbReference type="EMBL" id="CP104064">
    <property type="protein sequence ID" value="WAH37948.1"/>
    <property type="molecule type" value="Genomic_DNA"/>
</dbReference>
<evidence type="ECO:0000256" key="10">
    <source>
        <dbReference type="ARBA" id="ARBA00023002"/>
    </source>
</evidence>
<evidence type="ECO:0000313" key="16">
    <source>
        <dbReference type="EMBL" id="WAH37948.1"/>
    </source>
</evidence>
<keyword evidence="10" id="KW-0560">Oxidoreductase</keyword>
<gene>
    <name evidence="16" type="primary">icd</name>
    <name evidence="16" type="ORF">NZD86_05500</name>
</gene>
<dbReference type="NCBIfam" id="TIGR00183">
    <property type="entry name" value="prok_nadp_idh"/>
    <property type="match status" value="1"/>
</dbReference>
<sequence>MPDFKHYAPPATGKPISLQDGKLNVPDHPIIPFIEGDGTGPDIWRASQRVFDAAVEKAYGGKRKIAWYEVYAGEKAFNKYNEWLPEDTLKALTEYIVSIKGPLTTPVGGGIRSLNVALRQELDLYVCLRPVRYFQGVPSPVRHPEQVDMVIFRENSEDIYAGVEWAEGTPEVKKVIDFLQKEMGVKKIRFPETSGIGIKPVSREGTERLVRAAINYAIQHNRKSVTLVHKGNIMKFTEGAFKNWGYELAEREFRDQAFTWVEYDRIKEAQGTDAANKAQADAQAAGKIIVKDVIADAFLQQILTRPAEYDVIATLNLNGDYVSDALAAQVGGIGIAPGANINYVSGHAVFEATHGTAPKYAGLDKVNPGSVILSGVMMLEHLGWQEAADLITSAIEKSIEQKVVTYDFARLMEGATEVKCSEFGDQIIKNM</sequence>
<evidence type="ECO:0000256" key="7">
    <source>
        <dbReference type="ARBA" id="ARBA00022723"/>
    </source>
</evidence>
<comment type="similarity">
    <text evidence="1">Belongs to the isocitrate and isopropylmalate dehydrogenases family.</text>
</comment>
<dbReference type="SUPFAM" id="SSF53659">
    <property type="entry name" value="Isocitrate/Isopropylmalate dehydrogenase-like"/>
    <property type="match status" value="1"/>
</dbReference>
<proteinExistence type="inferred from homology"/>
<dbReference type="NCBIfam" id="NF005425">
    <property type="entry name" value="PRK07006.1"/>
    <property type="match status" value="1"/>
</dbReference>
<evidence type="ECO:0000256" key="8">
    <source>
        <dbReference type="ARBA" id="ARBA00022842"/>
    </source>
</evidence>
<keyword evidence="8" id="KW-0460">Magnesium</keyword>
<dbReference type="Gene3D" id="3.40.718.10">
    <property type="entry name" value="Isopropylmalate Dehydrogenase"/>
    <property type="match status" value="1"/>
</dbReference>
<accession>A0ABY6Z5M0</accession>
<evidence type="ECO:0000313" key="17">
    <source>
        <dbReference type="Proteomes" id="UP001164803"/>
    </source>
</evidence>
<comment type="catalytic activity">
    <reaction evidence="12">
        <text>D-threo-isocitrate + NADP(+) = 2-oxoglutarate + CO2 + NADPH</text>
        <dbReference type="Rhea" id="RHEA:19629"/>
        <dbReference type="ChEBI" id="CHEBI:15562"/>
        <dbReference type="ChEBI" id="CHEBI:16526"/>
        <dbReference type="ChEBI" id="CHEBI:16810"/>
        <dbReference type="ChEBI" id="CHEBI:57783"/>
        <dbReference type="ChEBI" id="CHEBI:58349"/>
        <dbReference type="EC" id="1.1.1.42"/>
    </reaction>
</comment>
<keyword evidence="7 14" id="KW-0479">Metal-binding</keyword>
<dbReference type="InterPro" id="IPR004439">
    <property type="entry name" value="Isocitrate_DH_NADP_dimer_prok"/>
</dbReference>
<keyword evidence="5 14" id="KW-0329">Glyoxylate bypass</keyword>
<evidence type="ECO:0000259" key="15">
    <source>
        <dbReference type="SMART" id="SM01329"/>
    </source>
</evidence>
<keyword evidence="17" id="KW-1185">Reference proteome</keyword>